<accession>A0A0A9ELU4</accession>
<proteinExistence type="predicted"/>
<name>A0A0A9ELU4_ARUDO</name>
<evidence type="ECO:0000256" key="1">
    <source>
        <dbReference type="SAM" id="SignalP"/>
    </source>
</evidence>
<feature type="chain" id="PRO_5002045436" evidence="1">
    <location>
        <begin position="18"/>
        <end position="39"/>
    </location>
</feature>
<keyword evidence="1" id="KW-0732">Signal</keyword>
<evidence type="ECO:0000313" key="2">
    <source>
        <dbReference type="EMBL" id="JAE01062.1"/>
    </source>
</evidence>
<reference evidence="2" key="2">
    <citation type="journal article" date="2015" name="Data Brief">
        <title>Shoot transcriptome of the giant reed, Arundo donax.</title>
        <authorList>
            <person name="Barrero R.A."/>
            <person name="Guerrero F.D."/>
            <person name="Moolhuijzen P."/>
            <person name="Goolsby J.A."/>
            <person name="Tidwell J."/>
            <person name="Bellgard S.E."/>
            <person name="Bellgard M.I."/>
        </authorList>
    </citation>
    <scope>NUCLEOTIDE SEQUENCE</scope>
    <source>
        <tissue evidence="2">Shoot tissue taken approximately 20 cm above the soil surface</tissue>
    </source>
</reference>
<reference evidence="2" key="1">
    <citation type="submission" date="2014-09" db="EMBL/GenBank/DDBJ databases">
        <authorList>
            <person name="Magalhaes I.L.F."/>
            <person name="Oliveira U."/>
            <person name="Santos F.R."/>
            <person name="Vidigal T.H.D.A."/>
            <person name="Brescovit A.D."/>
            <person name="Santos A.J."/>
        </authorList>
    </citation>
    <scope>NUCLEOTIDE SEQUENCE</scope>
    <source>
        <tissue evidence="2">Shoot tissue taken approximately 20 cm above the soil surface</tissue>
    </source>
</reference>
<organism evidence="2">
    <name type="scientific">Arundo donax</name>
    <name type="common">Giant reed</name>
    <name type="synonym">Donax arundinaceus</name>
    <dbReference type="NCBI Taxonomy" id="35708"/>
    <lineage>
        <taxon>Eukaryota</taxon>
        <taxon>Viridiplantae</taxon>
        <taxon>Streptophyta</taxon>
        <taxon>Embryophyta</taxon>
        <taxon>Tracheophyta</taxon>
        <taxon>Spermatophyta</taxon>
        <taxon>Magnoliopsida</taxon>
        <taxon>Liliopsida</taxon>
        <taxon>Poales</taxon>
        <taxon>Poaceae</taxon>
        <taxon>PACMAD clade</taxon>
        <taxon>Arundinoideae</taxon>
        <taxon>Arundineae</taxon>
        <taxon>Arundo</taxon>
    </lineage>
</organism>
<protein>
    <submittedName>
        <fullName evidence="2">Uncharacterized protein</fullName>
    </submittedName>
</protein>
<dbReference type="AlphaFoldDB" id="A0A0A9ELU4"/>
<sequence length="39" mass="4391">MLSLLIVFLLPPLCGRSSVVSGEIFRFGLIFPHLVLRHI</sequence>
<dbReference type="EMBL" id="GBRH01196834">
    <property type="protein sequence ID" value="JAE01062.1"/>
    <property type="molecule type" value="Transcribed_RNA"/>
</dbReference>
<feature type="signal peptide" evidence="1">
    <location>
        <begin position="1"/>
        <end position="17"/>
    </location>
</feature>